<evidence type="ECO:0000313" key="8">
    <source>
        <dbReference type="EMBL" id="MDR6226047.1"/>
    </source>
</evidence>
<feature type="transmembrane region" description="Helical" evidence="6">
    <location>
        <begin position="197"/>
        <end position="220"/>
    </location>
</feature>
<feature type="transmembrane region" description="Helical" evidence="6">
    <location>
        <begin position="226"/>
        <end position="246"/>
    </location>
</feature>
<evidence type="ECO:0000256" key="6">
    <source>
        <dbReference type="SAM" id="Phobius"/>
    </source>
</evidence>
<evidence type="ECO:0000256" key="1">
    <source>
        <dbReference type="ARBA" id="ARBA00004127"/>
    </source>
</evidence>
<feature type="transmembrane region" description="Helical" evidence="6">
    <location>
        <begin position="12"/>
        <end position="31"/>
    </location>
</feature>
<feature type="transmembrane region" description="Helical" evidence="6">
    <location>
        <begin position="71"/>
        <end position="91"/>
    </location>
</feature>
<feature type="transmembrane region" description="Helical" evidence="6">
    <location>
        <begin position="158"/>
        <end position="176"/>
    </location>
</feature>
<evidence type="ECO:0000313" key="9">
    <source>
        <dbReference type="Proteomes" id="UP001185012"/>
    </source>
</evidence>
<dbReference type="InterPro" id="IPR037185">
    <property type="entry name" value="EmrE-like"/>
</dbReference>
<accession>A0ABU1IMN3</accession>
<feature type="domain" description="EamA" evidence="7">
    <location>
        <begin position="6"/>
        <end position="113"/>
    </location>
</feature>
<comment type="subcellular location">
    <subcellularLocation>
        <location evidence="1">Endomembrane system</location>
        <topology evidence="1">Multi-pass membrane protein</topology>
    </subcellularLocation>
</comment>
<dbReference type="InterPro" id="IPR050638">
    <property type="entry name" value="AA-Vitamin_Transporters"/>
</dbReference>
<sequence length="270" mass="29554">MKVSSSQRGSVVHTLWALYLTGTIGFAWWVWALGEFRIDAAVLLGGFIIGLGSAGGNWLFMLALERGPASLTSPLVNTNILLVILFSILFYGERLSWMEGIGVTLLVAAVFLIPVDPDEKLAIKNRRWYALVIAATLLFTFRNGGLKVTDEAGMAGEMILFYGYLFSLLWMSVEIWRRRSVSQTDNPGHSSAGIKKGLVWGGVAGIFSFAGMQLYTIALIEGPASIVAPLFSTNSLVVALLSILFFRERLSQIQTLSLLLLFTGLVLTRL</sequence>
<dbReference type="InterPro" id="IPR000620">
    <property type="entry name" value="EamA_dom"/>
</dbReference>
<keyword evidence="5 6" id="KW-0472">Membrane</keyword>
<feature type="domain" description="EamA" evidence="7">
    <location>
        <begin position="154"/>
        <end position="268"/>
    </location>
</feature>
<protein>
    <submittedName>
        <fullName evidence="8">Drug/metabolite transporter (DMT)-like permease</fullName>
    </submittedName>
</protein>
<evidence type="ECO:0000256" key="5">
    <source>
        <dbReference type="ARBA" id="ARBA00023136"/>
    </source>
</evidence>
<comment type="similarity">
    <text evidence="2">Belongs to the EamA transporter family.</text>
</comment>
<evidence type="ECO:0000256" key="4">
    <source>
        <dbReference type="ARBA" id="ARBA00022989"/>
    </source>
</evidence>
<keyword evidence="9" id="KW-1185">Reference proteome</keyword>
<evidence type="ECO:0000256" key="3">
    <source>
        <dbReference type="ARBA" id="ARBA00022692"/>
    </source>
</evidence>
<proteinExistence type="inferred from homology"/>
<keyword evidence="4 6" id="KW-1133">Transmembrane helix</keyword>
<dbReference type="Pfam" id="PF00892">
    <property type="entry name" value="EamA"/>
    <property type="match status" value="2"/>
</dbReference>
<feature type="transmembrane region" description="Helical" evidence="6">
    <location>
        <begin position="97"/>
        <end position="115"/>
    </location>
</feature>
<comment type="caution">
    <text evidence="8">The sequence shown here is derived from an EMBL/GenBank/DDBJ whole genome shotgun (WGS) entry which is preliminary data.</text>
</comment>
<feature type="transmembrane region" description="Helical" evidence="6">
    <location>
        <begin position="127"/>
        <end position="146"/>
    </location>
</feature>
<name>A0ABU1IMN3_9BACL</name>
<dbReference type="Proteomes" id="UP001185012">
    <property type="component" value="Unassembled WGS sequence"/>
</dbReference>
<dbReference type="PANTHER" id="PTHR32322">
    <property type="entry name" value="INNER MEMBRANE TRANSPORTER"/>
    <property type="match status" value="1"/>
</dbReference>
<dbReference type="SUPFAM" id="SSF103481">
    <property type="entry name" value="Multidrug resistance efflux transporter EmrE"/>
    <property type="match status" value="2"/>
</dbReference>
<evidence type="ECO:0000259" key="7">
    <source>
        <dbReference type="Pfam" id="PF00892"/>
    </source>
</evidence>
<organism evidence="8 9">
    <name type="scientific">Desmospora profundinema</name>
    <dbReference type="NCBI Taxonomy" id="1571184"/>
    <lineage>
        <taxon>Bacteria</taxon>
        <taxon>Bacillati</taxon>
        <taxon>Bacillota</taxon>
        <taxon>Bacilli</taxon>
        <taxon>Bacillales</taxon>
        <taxon>Thermoactinomycetaceae</taxon>
        <taxon>Desmospora</taxon>
    </lineage>
</organism>
<dbReference type="Gene3D" id="1.10.3730.20">
    <property type="match status" value="2"/>
</dbReference>
<evidence type="ECO:0000256" key="2">
    <source>
        <dbReference type="ARBA" id="ARBA00007362"/>
    </source>
</evidence>
<dbReference type="PANTHER" id="PTHR32322:SF2">
    <property type="entry name" value="EAMA DOMAIN-CONTAINING PROTEIN"/>
    <property type="match status" value="1"/>
</dbReference>
<reference evidence="8 9" key="1">
    <citation type="submission" date="2023-07" db="EMBL/GenBank/DDBJ databases">
        <title>Genomic Encyclopedia of Type Strains, Phase IV (KMG-IV): sequencing the most valuable type-strain genomes for metagenomic binning, comparative biology and taxonomic classification.</title>
        <authorList>
            <person name="Goeker M."/>
        </authorList>
    </citation>
    <scope>NUCLEOTIDE SEQUENCE [LARGE SCALE GENOMIC DNA]</scope>
    <source>
        <strain evidence="8 9">DSM 45903</strain>
    </source>
</reference>
<gene>
    <name evidence="8" type="ORF">JOE21_002053</name>
</gene>
<keyword evidence="3 6" id="KW-0812">Transmembrane</keyword>
<feature type="transmembrane region" description="Helical" evidence="6">
    <location>
        <begin position="43"/>
        <end position="64"/>
    </location>
</feature>
<dbReference type="EMBL" id="JAVDQG010000004">
    <property type="protein sequence ID" value="MDR6226047.1"/>
    <property type="molecule type" value="Genomic_DNA"/>
</dbReference>